<evidence type="ECO:0000313" key="1">
    <source>
        <dbReference type="EMBL" id="PSJ65720.1"/>
    </source>
</evidence>
<name>A0A2P7STC2_9HYPH</name>
<gene>
    <name evidence="1" type="ORF">C7I84_00940</name>
</gene>
<dbReference type="EMBL" id="PXYK01000001">
    <property type="protein sequence ID" value="PSJ65720.1"/>
    <property type="molecule type" value="Genomic_DNA"/>
</dbReference>
<dbReference type="InterPro" id="IPR010385">
    <property type="entry name" value="DUF982"/>
</dbReference>
<dbReference type="Pfam" id="PF06169">
    <property type="entry name" value="DUF982"/>
    <property type="match status" value="1"/>
</dbReference>
<protein>
    <submittedName>
        <fullName evidence="1">DUF982 domain-containing protein</fullName>
    </submittedName>
</protein>
<dbReference type="Gene3D" id="6.10.250.730">
    <property type="match status" value="1"/>
</dbReference>
<keyword evidence="2" id="KW-1185">Reference proteome</keyword>
<reference evidence="1 2" key="1">
    <citation type="submission" date="2018-03" db="EMBL/GenBank/DDBJ databases">
        <title>The draft genome of Mesorhizobium sp. 6GN-30.</title>
        <authorList>
            <person name="Liu L."/>
            <person name="Li L."/>
            <person name="Wang T."/>
            <person name="Zhang X."/>
            <person name="Liang L."/>
        </authorList>
    </citation>
    <scope>NUCLEOTIDE SEQUENCE [LARGE SCALE GENOMIC DNA]</scope>
    <source>
        <strain evidence="1 2">6GN30</strain>
    </source>
</reference>
<dbReference type="AlphaFoldDB" id="A0A2P7STC2"/>
<dbReference type="RefSeq" id="WP_106770262.1">
    <property type="nucleotide sequence ID" value="NZ_PXYK01000001.1"/>
</dbReference>
<comment type="caution">
    <text evidence="1">The sequence shown here is derived from an EMBL/GenBank/DDBJ whole genome shotgun (WGS) entry which is preliminary data.</text>
</comment>
<organism evidence="1 2">
    <name type="scientific">Kumtagia ephedrae</name>
    <dbReference type="NCBI Taxonomy" id="2116701"/>
    <lineage>
        <taxon>Bacteria</taxon>
        <taxon>Pseudomonadati</taxon>
        <taxon>Pseudomonadota</taxon>
        <taxon>Alphaproteobacteria</taxon>
        <taxon>Hyphomicrobiales</taxon>
        <taxon>Phyllobacteriaceae</taxon>
        <taxon>Kumtagia</taxon>
    </lineage>
</organism>
<evidence type="ECO:0000313" key="2">
    <source>
        <dbReference type="Proteomes" id="UP000241229"/>
    </source>
</evidence>
<proteinExistence type="predicted"/>
<sequence length="79" mass="8907">MRFRHPVTIHLEGQDICVDGVVPALDILTEAWPQQRGPRHRDALDTCLKVVDGHRSTIDAETRFREAAEEAGILVSPHR</sequence>
<accession>A0A2P7STC2</accession>
<dbReference type="Proteomes" id="UP000241229">
    <property type="component" value="Unassembled WGS sequence"/>
</dbReference>
<dbReference type="OrthoDB" id="8092625at2"/>